<name>A0A2M6IT93_9BACT</name>
<comment type="caution">
    <text evidence="1">The sequence shown here is derived from an EMBL/GenBank/DDBJ whole genome shotgun (WGS) entry which is preliminary data.</text>
</comment>
<protein>
    <recommendedName>
        <fullName evidence="3">FCP1 homology domain-containing protein</fullName>
    </recommendedName>
</protein>
<dbReference type="Proteomes" id="UP000231056">
    <property type="component" value="Unassembled WGS sequence"/>
</dbReference>
<organism evidence="1 2">
    <name type="scientific">Candidatus Roizmanbacteria bacterium CG11_big_fil_rev_8_21_14_0_20_36_8</name>
    <dbReference type="NCBI Taxonomy" id="1974856"/>
    <lineage>
        <taxon>Bacteria</taxon>
        <taxon>Candidatus Roizmaniibacteriota</taxon>
    </lineage>
</organism>
<dbReference type="AlphaFoldDB" id="A0A2M6IT93"/>
<dbReference type="InterPro" id="IPR023214">
    <property type="entry name" value="HAD_sf"/>
</dbReference>
<gene>
    <name evidence="1" type="ORF">COV58_04090</name>
</gene>
<evidence type="ECO:0000313" key="1">
    <source>
        <dbReference type="EMBL" id="PIQ73149.1"/>
    </source>
</evidence>
<dbReference type="Gene3D" id="3.40.50.1000">
    <property type="entry name" value="HAD superfamily/HAD-like"/>
    <property type="match status" value="1"/>
</dbReference>
<accession>A0A2M6IT93</accession>
<evidence type="ECO:0008006" key="3">
    <source>
        <dbReference type="Google" id="ProtNLM"/>
    </source>
</evidence>
<reference evidence="1 2" key="1">
    <citation type="submission" date="2017-09" db="EMBL/GenBank/DDBJ databases">
        <title>Depth-based differentiation of microbial function through sediment-hosted aquifers and enrichment of novel symbionts in the deep terrestrial subsurface.</title>
        <authorList>
            <person name="Probst A.J."/>
            <person name="Ladd B."/>
            <person name="Jarett J.K."/>
            <person name="Geller-Mcgrath D.E."/>
            <person name="Sieber C.M."/>
            <person name="Emerson J.B."/>
            <person name="Anantharaman K."/>
            <person name="Thomas B.C."/>
            <person name="Malmstrom R."/>
            <person name="Stieglmeier M."/>
            <person name="Klingl A."/>
            <person name="Woyke T."/>
            <person name="Ryan C.M."/>
            <person name="Banfield J.F."/>
        </authorList>
    </citation>
    <scope>NUCLEOTIDE SEQUENCE [LARGE SCALE GENOMIC DNA]</scope>
    <source>
        <strain evidence="1">CG11_big_fil_rev_8_21_14_0_20_36_8</strain>
    </source>
</reference>
<proteinExistence type="predicted"/>
<sequence>MKQQININKPLKIGFDLDGVLLYNPARVFRPITLAVKYLINPEKVCKTHFYYPKTTLEQLIWRLVHLSSFKMAKGLDEIKQLVEDGKIEAYIVTSRYDCLKGDFTWWIKRMNAKRYFKGVFHNKNNMQPHLFKVKKLKELKLDYFVEDNWDIVSNITKQTNTTGLWITNNLDKGISYPHKFMSLKDAVNFIKQLKH</sequence>
<dbReference type="EMBL" id="PCVM01000097">
    <property type="protein sequence ID" value="PIQ73149.1"/>
    <property type="molecule type" value="Genomic_DNA"/>
</dbReference>
<evidence type="ECO:0000313" key="2">
    <source>
        <dbReference type="Proteomes" id="UP000231056"/>
    </source>
</evidence>